<dbReference type="AlphaFoldDB" id="A0A1I1L7G1"/>
<dbReference type="InterPro" id="IPR029044">
    <property type="entry name" value="Nucleotide-diphossugar_trans"/>
</dbReference>
<gene>
    <name evidence="6" type="ORF">SAMN04488094_107123</name>
</gene>
<organism evidence="6 7">
    <name type="scientific">Tropicimonas isoalkanivorans</name>
    <dbReference type="NCBI Taxonomy" id="441112"/>
    <lineage>
        <taxon>Bacteria</taxon>
        <taxon>Pseudomonadati</taxon>
        <taxon>Pseudomonadota</taxon>
        <taxon>Alphaproteobacteria</taxon>
        <taxon>Rhodobacterales</taxon>
        <taxon>Roseobacteraceae</taxon>
        <taxon>Tropicimonas</taxon>
    </lineage>
</organism>
<dbReference type="Gene3D" id="3.90.550.10">
    <property type="entry name" value="Spore Coat Polysaccharide Biosynthesis Protein SpsA, Chain A"/>
    <property type="match status" value="1"/>
</dbReference>
<dbReference type="SUPFAM" id="SSF53448">
    <property type="entry name" value="Nucleotide-diphospho-sugar transferases"/>
    <property type="match status" value="1"/>
</dbReference>
<protein>
    <submittedName>
        <fullName evidence="6">Glycosyltransferase, GT2 family</fullName>
    </submittedName>
</protein>
<keyword evidence="4" id="KW-0472">Membrane</keyword>
<dbReference type="Pfam" id="PF00535">
    <property type="entry name" value="Glycos_transf_2"/>
    <property type="match status" value="1"/>
</dbReference>
<dbReference type="STRING" id="441112.SAMN04488094_107123"/>
<sequence>MLQFYRSAEDISAIASPVADTYVSHLGRASGSTAVKPVRLAAVVVTYNRLHQMKRTLTRLLNEPCDKIIIIDNGSTDGTKDWLRTLKDPRIRAIMAPGNLGGAGGFELGLRKAVELDDPDWMVIMDDDARPEPGCFDAFLESDLTEWDAVSAAVYLKDGRICEMNRPTINPFWHLPTFCRTAMKSLFGKSRGGFHIPDEAYNGSPQEIDATSFVGLFLSRETIAKAGYPDGSLFIYGDDVLYTLGLRKQGMRIGFVPELRFEHDFNRVYNGNASLYNPIWKAYYTARNGLLVYRFAAGMMFWPAFFFILFKWIAAGRRYGEIRGTYYRMVWHGVKDGLVGKRSRPHSEITSLAARADA</sequence>
<evidence type="ECO:0000313" key="6">
    <source>
        <dbReference type="EMBL" id="SFC65470.1"/>
    </source>
</evidence>
<reference evidence="6 7" key="1">
    <citation type="submission" date="2016-10" db="EMBL/GenBank/DDBJ databases">
        <authorList>
            <person name="de Groot N.N."/>
        </authorList>
    </citation>
    <scope>NUCLEOTIDE SEQUENCE [LARGE SCALE GENOMIC DNA]</scope>
    <source>
        <strain evidence="6 7">DSM 19548</strain>
    </source>
</reference>
<comment type="similarity">
    <text evidence="1">Belongs to the glycosyltransferase 2 family.</text>
</comment>
<dbReference type="GO" id="GO:0016757">
    <property type="term" value="F:glycosyltransferase activity"/>
    <property type="evidence" value="ECO:0007669"/>
    <property type="project" value="UniProtKB-KW"/>
</dbReference>
<evidence type="ECO:0000256" key="1">
    <source>
        <dbReference type="ARBA" id="ARBA00006739"/>
    </source>
</evidence>
<proteinExistence type="inferred from homology"/>
<name>A0A1I1L7G1_9RHOB</name>
<dbReference type="PANTHER" id="PTHR43179">
    <property type="entry name" value="RHAMNOSYLTRANSFERASE WBBL"/>
    <property type="match status" value="1"/>
</dbReference>
<evidence type="ECO:0000256" key="4">
    <source>
        <dbReference type="SAM" id="Phobius"/>
    </source>
</evidence>
<accession>A0A1I1L7G1</accession>
<evidence type="ECO:0000256" key="2">
    <source>
        <dbReference type="ARBA" id="ARBA00022676"/>
    </source>
</evidence>
<keyword evidence="4" id="KW-0812">Transmembrane</keyword>
<dbReference type="InterPro" id="IPR001173">
    <property type="entry name" value="Glyco_trans_2-like"/>
</dbReference>
<keyword evidence="2" id="KW-0328">Glycosyltransferase</keyword>
<dbReference type="EMBL" id="FOLG01000007">
    <property type="protein sequence ID" value="SFC65470.1"/>
    <property type="molecule type" value="Genomic_DNA"/>
</dbReference>
<keyword evidence="3 6" id="KW-0808">Transferase</keyword>
<dbReference type="Proteomes" id="UP000198728">
    <property type="component" value="Unassembled WGS sequence"/>
</dbReference>
<feature type="transmembrane region" description="Helical" evidence="4">
    <location>
        <begin position="291"/>
        <end position="313"/>
    </location>
</feature>
<feature type="domain" description="Glycosyltransferase 2-like" evidence="5">
    <location>
        <begin position="43"/>
        <end position="173"/>
    </location>
</feature>
<dbReference type="PANTHER" id="PTHR43179:SF12">
    <property type="entry name" value="GALACTOFURANOSYLTRANSFERASE GLFT2"/>
    <property type="match status" value="1"/>
</dbReference>
<keyword evidence="4" id="KW-1133">Transmembrane helix</keyword>
<keyword evidence="7" id="KW-1185">Reference proteome</keyword>
<evidence type="ECO:0000259" key="5">
    <source>
        <dbReference type="Pfam" id="PF00535"/>
    </source>
</evidence>
<evidence type="ECO:0000313" key="7">
    <source>
        <dbReference type="Proteomes" id="UP000198728"/>
    </source>
</evidence>
<evidence type="ECO:0000256" key="3">
    <source>
        <dbReference type="ARBA" id="ARBA00022679"/>
    </source>
</evidence>